<reference evidence="2 3" key="1">
    <citation type="submission" date="2014-02" db="EMBL/GenBank/DDBJ databases">
        <title>Aquamicrobium defluvii Genome sequencing.</title>
        <authorList>
            <person name="Wang X."/>
        </authorList>
    </citation>
    <scope>NUCLEOTIDE SEQUENCE [LARGE SCALE GENOMIC DNA]</scope>
    <source>
        <strain evidence="2 3">W13Z1</strain>
    </source>
</reference>
<evidence type="ECO:0000313" key="2">
    <source>
        <dbReference type="EMBL" id="EXL03030.1"/>
    </source>
</evidence>
<evidence type="ECO:0000313" key="3">
    <source>
        <dbReference type="Proteomes" id="UP000019849"/>
    </source>
</evidence>
<proteinExistence type="predicted"/>
<sequence>MSSISVNMVLRAYDQFCPLILGNVATPGIDLAVDHHADIGNEFSDGRDVGEVSFNRYVMGYANGDRRLVGLPAFVLRGFRHRNYIVRRDSGLTRLSDLRGKRIGCNSWSDSGTLWARQALRDSGVDMGDVQWVIGHLDETTSLKPRTPQDVAPPPGTEFLSDDRNLMAEMMAGRIDAITTAFMPDMVFAPDGAARRLVVDFRSVEADFHKRTGIYPAFHIMAFRRDFAERHPAAVVAVYNALRASWQQWFTKAKKFGETSPWATAEVETMLADFAEDTPPFGSTGPATRRMLAAMCREQFEQGLVESPAEPEQLFAEFEAMLAESA</sequence>
<dbReference type="SUPFAM" id="SSF53850">
    <property type="entry name" value="Periplasmic binding protein-like II"/>
    <property type="match status" value="1"/>
</dbReference>
<accession>A0A011V3F4</accession>
<feature type="domain" description="SsuA/THI5-like" evidence="1">
    <location>
        <begin position="83"/>
        <end position="134"/>
    </location>
</feature>
<name>A0A011V3F4_9HYPH</name>
<dbReference type="Proteomes" id="UP000019849">
    <property type="component" value="Unassembled WGS sequence"/>
</dbReference>
<dbReference type="RefSeq" id="WP_035030267.1">
    <property type="nucleotide sequence ID" value="NZ_KK073899.1"/>
</dbReference>
<organism evidence="2 3">
    <name type="scientific">Aquamicrobium defluvii</name>
    <dbReference type="NCBI Taxonomy" id="69279"/>
    <lineage>
        <taxon>Bacteria</taxon>
        <taxon>Pseudomonadati</taxon>
        <taxon>Pseudomonadota</taxon>
        <taxon>Alphaproteobacteria</taxon>
        <taxon>Hyphomicrobiales</taxon>
        <taxon>Phyllobacteriaceae</taxon>
        <taxon>Aquamicrobium</taxon>
    </lineage>
</organism>
<gene>
    <name evidence="2" type="ORF">BG36_13255</name>
</gene>
<dbReference type="Pfam" id="PF09084">
    <property type="entry name" value="NMT1"/>
    <property type="match status" value="1"/>
</dbReference>
<dbReference type="HOGENOM" id="CLU_072759_0_0_5"/>
<dbReference type="EMBL" id="JENY01000027">
    <property type="protein sequence ID" value="EXL03030.1"/>
    <property type="molecule type" value="Genomic_DNA"/>
</dbReference>
<dbReference type="PATRIC" id="fig|69279.3.peg.3744"/>
<comment type="caution">
    <text evidence="2">The sequence shown here is derived from an EMBL/GenBank/DDBJ whole genome shotgun (WGS) entry which is preliminary data.</text>
</comment>
<dbReference type="Gene3D" id="3.40.190.10">
    <property type="entry name" value="Periplasmic binding protein-like II"/>
    <property type="match status" value="2"/>
</dbReference>
<dbReference type="InterPro" id="IPR015168">
    <property type="entry name" value="SsuA/THI5"/>
</dbReference>
<dbReference type="eggNOG" id="COG0715">
    <property type="taxonomic scope" value="Bacteria"/>
</dbReference>
<evidence type="ECO:0000259" key="1">
    <source>
        <dbReference type="Pfam" id="PF09084"/>
    </source>
</evidence>
<dbReference type="AlphaFoldDB" id="A0A011V3F4"/>
<dbReference type="STRING" id="69279.BG36_13255"/>
<protein>
    <submittedName>
        <fullName evidence="2">Nitrate ABC transporter substrate-binding protein</fullName>
    </submittedName>
</protein>